<keyword evidence="5" id="KW-0479">Metal-binding</keyword>
<dbReference type="InterPro" id="IPR000687">
    <property type="entry name" value="RIO_kinase"/>
</dbReference>
<comment type="catalytic activity">
    <reaction evidence="10">
        <text>L-threonyl-[protein] + ATP = O-phospho-L-threonyl-[protein] + ADP + H(+)</text>
        <dbReference type="Rhea" id="RHEA:46608"/>
        <dbReference type="Rhea" id="RHEA-COMP:11060"/>
        <dbReference type="Rhea" id="RHEA-COMP:11605"/>
        <dbReference type="ChEBI" id="CHEBI:15378"/>
        <dbReference type="ChEBI" id="CHEBI:30013"/>
        <dbReference type="ChEBI" id="CHEBI:30616"/>
        <dbReference type="ChEBI" id="CHEBI:61977"/>
        <dbReference type="ChEBI" id="CHEBI:456216"/>
        <dbReference type="EC" id="2.7.11.1"/>
    </reaction>
</comment>
<dbReference type="Gene3D" id="1.10.510.10">
    <property type="entry name" value="Transferase(Phosphotransferase) domain 1"/>
    <property type="match status" value="1"/>
</dbReference>
<keyword evidence="8" id="KW-0067">ATP-binding</keyword>
<dbReference type="EMBL" id="JBHMBL010000001">
    <property type="protein sequence ID" value="MFB9640909.1"/>
    <property type="molecule type" value="Genomic_DNA"/>
</dbReference>
<keyword evidence="9" id="KW-0460">Magnesium</keyword>
<proteinExistence type="inferred from homology"/>
<name>A0ABV5SKQ8_9MICO</name>
<evidence type="ECO:0000313" key="14">
    <source>
        <dbReference type="EMBL" id="MFB9640909.1"/>
    </source>
</evidence>
<dbReference type="GO" id="GO:0016301">
    <property type="term" value="F:kinase activity"/>
    <property type="evidence" value="ECO:0007669"/>
    <property type="project" value="UniProtKB-KW"/>
</dbReference>
<keyword evidence="4" id="KW-0808">Transferase</keyword>
<dbReference type="InterPro" id="IPR051272">
    <property type="entry name" value="RIO-type_Ser/Thr_kinase"/>
</dbReference>
<dbReference type="InterPro" id="IPR011009">
    <property type="entry name" value="Kinase-like_dom_sf"/>
</dbReference>
<evidence type="ECO:0000256" key="9">
    <source>
        <dbReference type="ARBA" id="ARBA00022842"/>
    </source>
</evidence>
<evidence type="ECO:0000256" key="4">
    <source>
        <dbReference type="ARBA" id="ARBA00022679"/>
    </source>
</evidence>
<evidence type="ECO:0000313" key="15">
    <source>
        <dbReference type="Proteomes" id="UP001589667"/>
    </source>
</evidence>
<dbReference type="EC" id="2.7.11.1" evidence="2"/>
<dbReference type="Proteomes" id="UP001589667">
    <property type="component" value="Unassembled WGS sequence"/>
</dbReference>
<dbReference type="SMART" id="SM00090">
    <property type="entry name" value="RIO"/>
    <property type="match status" value="1"/>
</dbReference>
<evidence type="ECO:0000256" key="1">
    <source>
        <dbReference type="ARBA" id="ARBA00009196"/>
    </source>
</evidence>
<dbReference type="Gene3D" id="3.30.200.20">
    <property type="entry name" value="Phosphorylase Kinase, domain 1"/>
    <property type="match status" value="1"/>
</dbReference>
<comment type="similarity">
    <text evidence="1">Belongs to the protein kinase superfamily. RIO-type Ser/Thr kinase family.</text>
</comment>
<evidence type="ECO:0000259" key="13">
    <source>
        <dbReference type="SMART" id="SM00090"/>
    </source>
</evidence>
<organism evidence="14 15">
    <name type="scientific">Agromyces lapidis</name>
    <dbReference type="NCBI Taxonomy" id="279574"/>
    <lineage>
        <taxon>Bacteria</taxon>
        <taxon>Bacillati</taxon>
        <taxon>Actinomycetota</taxon>
        <taxon>Actinomycetes</taxon>
        <taxon>Micrococcales</taxon>
        <taxon>Microbacteriaceae</taxon>
        <taxon>Agromyces</taxon>
    </lineage>
</organism>
<gene>
    <name evidence="14" type="ORF">ACFFQV_01285</name>
</gene>
<dbReference type="SUPFAM" id="SSF56112">
    <property type="entry name" value="Protein kinase-like (PK-like)"/>
    <property type="match status" value="1"/>
</dbReference>
<keyword evidence="6" id="KW-0547">Nucleotide-binding</keyword>
<evidence type="ECO:0000256" key="3">
    <source>
        <dbReference type="ARBA" id="ARBA00022527"/>
    </source>
</evidence>
<feature type="domain" description="RIO kinase" evidence="13">
    <location>
        <begin position="69"/>
        <end position="301"/>
    </location>
</feature>
<feature type="region of interest" description="Disordered" evidence="12">
    <location>
        <begin position="44"/>
        <end position="66"/>
    </location>
</feature>
<evidence type="ECO:0000256" key="10">
    <source>
        <dbReference type="ARBA" id="ARBA00047899"/>
    </source>
</evidence>
<dbReference type="InterPro" id="IPR018934">
    <property type="entry name" value="RIO_dom"/>
</dbReference>
<evidence type="ECO:0000256" key="6">
    <source>
        <dbReference type="ARBA" id="ARBA00022741"/>
    </source>
</evidence>
<protein>
    <recommendedName>
        <fullName evidence="2">non-specific serine/threonine protein kinase</fullName>
        <ecNumber evidence="2">2.7.11.1</ecNumber>
    </recommendedName>
</protein>
<keyword evidence="3" id="KW-0723">Serine/threonine-protein kinase</keyword>
<sequence length="305" mass="33183">MHLISSLDESAVVRSIVTARDASTPLTTPRFDAGDLAFLDAEPGEGQRWSTWPATTPSERGPAPRPDWLVTSAAAIDTELGIVKTGKEADLSLIERAVPGADPQVAGNSVLLAAKRYRGTEHSDFHRSTVYTEGRGTRRSRDARALAKGTTFGREVARVQWAYAEFEALSRLTELGAAVPYPVQVGGTEVLMEFIGDGRVAAPRLAQVRATPDELRELFHQIVGFMHTLAAAGLAHGDLSPYNLLVHEGRVVAIDLPQVVDLVSNPQGFDLLHRDCVNVCSWFTRQRLECDPEELFGELVGMVAM</sequence>
<evidence type="ECO:0000256" key="7">
    <source>
        <dbReference type="ARBA" id="ARBA00022777"/>
    </source>
</evidence>
<dbReference type="RefSeq" id="WP_246192180.1">
    <property type="nucleotide sequence ID" value="NZ_BAAANI010000008.1"/>
</dbReference>
<evidence type="ECO:0000256" key="11">
    <source>
        <dbReference type="ARBA" id="ARBA00048679"/>
    </source>
</evidence>
<evidence type="ECO:0000256" key="2">
    <source>
        <dbReference type="ARBA" id="ARBA00012513"/>
    </source>
</evidence>
<feature type="compositionally biased region" description="Polar residues" evidence="12">
    <location>
        <begin position="48"/>
        <end position="58"/>
    </location>
</feature>
<dbReference type="PANTHER" id="PTHR45723">
    <property type="entry name" value="SERINE/THREONINE-PROTEIN KINASE RIO1"/>
    <property type="match status" value="1"/>
</dbReference>
<keyword evidence="15" id="KW-1185">Reference proteome</keyword>
<keyword evidence="7 14" id="KW-0418">Kinase</keyword>
<reference evidence="14 15" key="1">
    <citation type="submission" date="2024-09" db="EMBL/GenBank/DDBJ databases">
        <authorList>
            <person name="Sun Q."/>
            <person name="Mori K."/>
        </authorList>
    </citation>
    <scope>NUCLEOTIDE SEQUENCE [LARGE SCALE GENOMIC DNA]</scope>
    <source>
        <strain evidence="14 15">JCM 14321</strain>
    </source>
</reference>
<comment type="caution">
    <text evidence="14">The sequence shown here is derived from an EMBL/GenBank/DDBJ whole genome shotgun (WGS) entry which is preliminary data.</text>
</comment>
<evidence type="ECO:0000256" key="8">
    <source>
        <dbReference type="ARBA" id="ARBA00022840"/>
    </source>
</evidence>
<dbReference type="Pfam" id="PF01163">
    <property type="entry name" value="RIO1"/>
    <property type="match status" value="1"/>
</dbReference>
<evidence type="ECO:0000256" key="5">
    <source>
        <dbReference type="ARBA" id="ARBA00022723"/>
    </source>
</evidence>
<evidence type="ECO:0000256" key="12">
    <source>
        <dbReference type="SAM" id="MobiDB-lite"/>
    </source>
</evidence>
<accession>A0ABV5SKQ8</accession>
<comment type="catalytic activity">
    <reaction evidence="11">
        <text>L-seryl-[protein] + ATP = O-phospho-L-seryl-[protein] + ADP + H(+)</text>
        <dbReference type="Rhea" id="RHEA:17989"/>
        <dbReference type="Rhea" id="RHEA-COMP:9863"/>
        <dbReference type="Rhea" id="RHEA-COMP:11604"/>
        <dbReference type="ChEBI" id="CHEBI:15378"/>
        <dbReference type="ChEBI" id="CHEBI:29999"/>
        <dbReference type="ChEBI" id="CHEBI:30616"/>
        <dbReference type="ChEBI" id="CHEBI:83421"/>
        <dbReference type="ChEBI" id="CHEBI:456216"/>
        <dbReference type="EC" id="2.7.11.1"/>
    </reaction>
</comment>